<dbReference type="PANTHER" id="PTHR48069">
    <property type="entry name" value="DIHYDROFOLATE REDUCTASE"/>
    <property type="match status" value="1"/>
</dbReference>
<protein>
    <recommendedName>
        <fullName evidence="3">dihydrofolate reductase</fullName>
        <ecNumber evidence="3">1.5.1.3</ecNumber>
    </recommendedName>
</protein>
<dbReference type="InterPro" id="IPR001796">
    <property type="entry name" value="DHFR_dom"/>
</dbReference>
<evidence type="ECO:0000256" key="4">
    <source>
        <dbReference type="ARBA" id="ARBA00022563"/>
    </source>
</evidence>
<dbReference type="AlphaFoldDB" id="A0A133NM75"/>
<evidence type="ECO:0000256" key="6">
    <source>
        <dbReference type="ARBA" id="ARBA00023002"/>
    </source>
</evidence>
<dbReference type="InterPro" id="IPR012259">
    <property type="entry name" value="DHFR"/>
</dbReference>
<dbReference type="Pfam" id="PF00186">
    <property type="entry name" value="DHFR_1"/>
    <property type="match status" value="1"/>
</dbReference>
<feature type="domain" description="DHFR" evidence="7">
    <location>
        <begin position="16"/>
        <end position="212"/>
    </location>
</feature>
<dbReference type="PRINTS" id="PR00070">
    <property type="entry name" value="DHFR"/>
</dbReference>
<comment type="caution">
    <text evidence="8">The sequence shown here is derived from an EMBL/GenBank/DDBJ whole genome shotgun (WGS) entry which is preliminary data.</text>
</comment>
<dbReference type="GO" id="GO:0046452">
    <property type="term" value="P:dihydrofolate metabolic process"/>
    <property type="evidence" value="ECO:0007669"/>
    <property type="project" value="TreeGrafter"/>
</dbReference>
<evidence type="ECO:0000313" key="8">
    <source>
        <dbReference type="EMBL" id="KXA17388.1"/>
    </source>
</evidence>
<dbReference type="EMBL" id="LRQA01000058">
    <property type="protein sequence ID" value="KXA17388.1"/>
    <property type="molecule type" value="Genomic_DNA"/>
</dbReference>
<dbReference type="Gene3D" id="3.40.430.10">
    <property type="entry name" value="Dihydrofolate Reductase, subunit A"/>
    <property type="match status" value="1"/>
</dbReference>
<dbReference type="EC" id="1.5.1.3" evidence="3"/>
<organism evidence="8 9">
    <name type="scientific">Gardnerella vaginalis</name>
    <dbReference type="NCBI Taxonomy" id="2702"/>
    <lineage>
        <taxon>Bacteria</taxon>
        <taxon>Bacillati</taxon>
        <taxon>Actinomycetota</taxon>
        <taxon>Actinomycetes</taxon>
        <taxon>Bifidobacteriales</taxon>
        <taxon>Bifidobacteriaceae</taxon>
        <taxon>Gardnerella</taxon>
    </lineage>
</organism>
<dbReference type="PANTHER" id="PTHR48069:SF3">
    <property type="entry name" value="DIHYDROFOLATE REDUCTASE"/>
    <property type="match status" value="1"/>
</dbReference>
<dbReference type="SUPFAM" id="SSF53597">
    <property type="entry name" value="Dihydrofolate reductase-like"/>
    <property type="match status" value="1"/>
</dbReference>
<evidence type="ECO:0000259" key="7">
    <source>
        <dbReference type="PROSITE" id="PS51330"/>
    </source>
</evidence>
<comment type="similarity">
    <text evidence="2">Belongs to the dihydrofolate reductase family.</text>
</comment>
<gene>
    <name evidence="8" type="ORF">HMPREF3216_01280</name>
</gene>
<evidence type="ECO:0000256" key="1">
    <source>
        <dbReference type="ARBA" id="ARBA00004903"/>
    </source>
</evidence>
<proteinExistence type="inferred from homology"/>
<dbReference type="GO" id="GO:0046655">
    <property type="term" value="P:folic acid metabolic process"/>
    <property type="evidence" value="ECO:0007669"/>
    <property type="project" value="TreeGrafter"/>
</dbReference>
<dbReference type="PROSITE" id="PS51330">
    <property type="entry name" value="DHFR_2"/>
    <property type="match status" value="1"/>
</dbReference>
<dbReference type="Proteomes" id="UP000070558">
    <property type="component" value="Unassembled WGS sequence"/>
</dbReference>
<evidence type="ECO:0000256" key="3">
    <source>
        <dbReference type="ARBA" id="ARBA00012856"/>
    </source>
</evidence>
<keyword evidence="5" id="KW-0521">NADP</keyword>
<name>A0A133NM75_GARVA</name>
<dbReference type="GO" id="GO:0006730">
    <property type="term" value="P:one-carbon metabolic process"/>
    <property type="evidence" value="ECO:0007669"/>
    <property type="project" value="UniProtKB-KW"/>
</dbReference>
<keyword evidence="4" id="KW-0554">One-carbon metabolism</keyword>
<sequence length="217" mass="24159">MTSNTVISNTVTSNIPVRLIWGQAYDLQGLAGAMGVNGGMPWRLSPDLRYFKAMTISCPVIMGRGTWDATPEKFRPLPGRENIVVSRNPDFNPNGAKSFTNIQDAICYAKKWIEDNPIELVDSSDLPKDGRAIWIIGGGAIFKEVINSKIVDAAYVTQIDTRVEADTFAPNIQKLVDDGLWTIARDDDWQESPIKVGANQFNAKYKFMVYKPVKSKK</sequence>
<keyword evidence="6" id="KW-0560">Oxidoreductase</keyword>
<dbReference type="GO" id="GO:0046654">
    <property type="term" value="P:tetrahydrofolate biosynthetic process"/>
    <property type="evidence" value="ECO:0007669"/>
    <property type="project" value="UniProtKB-UniPathway"/>
</dbReference>
<dbReference type="PATRIC" id="fig|2702.99.peg.1244"/>
<evidence type="ECO:0000256" key="5">
    <source>
        <dbReference type="ARBA" id="ARBA00022857"/>
    </source>
</evidence>
<reference evidence="8 9" key="1">
    <citation type="submission" date="2016-01" db="EMBL/GenBank/DDBJ databases">
        <authorList>
            <person name="Oliw E.H."/>
        </authorList>
    </citation>
    <scope>NUCLEOTIDE SEQUENCE [LARGE SCALE GENOMIC DNA]</scope>
    <source>
        <strain evidence="8 9">GED7760B</strain>
    </source>
</reference>
<dbReference type="InterPro" id="IPR024072">
    <property type="entry name" value="DHFR-like_dom_sf"/>
</dbReference>
<accession>A0A133NM75</accession>
<evidence type="ECO:0000313" key="9">
    <source>
        <dbReference type="Proteomes" id="UP000070558"/>
    </source>
</evidence>
<dbReference type="UniPathway" id="UPA00077">
    <property type="reaction ID" value="UER00158"/>
</dbReference>
<comment type="pathway">
    <text evidence="1">Cofactor biosynthesis; tetrahydrofolate biosynthesis; 5,6,7,8-tetrahydrofolate from 7,8-dihydrofolate: step 1/1.</text>
</comment>
<evidence type="ECO:0000256" key="2">
    <source>
        <dbReference type="ARBA" id="ARBA00009539"/>
    </source>
</evidence>
<dbReference type="CDD" id="cd00209">
    <property type="entry name" value="DHFR"/>
    <property type="match status" value="1"/>
</dbReference>
<dbReference type="GO" id="GO:0004146">
    <property type="term" value="F:dihydrofolate reductase activity"/>
    <property type="evidence" value="ECO:0007669"/>
    <property type="project" value="UniProtKB-EC"/>
</dbReference>
<dbReference type="GO" id="GO:0050661">
    <property type="term" value="F:NADP binding"/>
    <property type="evidence" value="ECO:0007669"/>
    <property type="project" value="InterPro"/>
</dbReference>